<evidence type="ECO:0000256" key="5">
    <source>
        <dbReference type="SAM" id="MobiDB-lite"/>
    </source>
</evidence>
<dbReference type="Proteomes" id="UP000800092">
    <property type="component" value="Unassembled WGS sequence"/>
</dbReference>
<feature type="region of interest" description="Disordered" evidence="5">
    <location>
        <begin position="214"/>
        <end position="332"/>
    </location>
</feature>
<gene>
    <name evidence="7" type="ORF">EV356DRAFT_557327</name>
</gene>
<dbReference type="GO" id="GO:0008270">
    <property type="term" value="F:zinc ion binding"/>
    <property type="evidence" value="ECO:0007669"/>
    <property type="project" value="UniProtKB-KW"/>
</dbReference>
<dbReference type="GO" id="GO:0003690">
    <property type="term" value="F:double-stranded DNA binding"/>
    <property type="evidence" value="ECO:0007669"/>
    <property type="project" value="TreeGrafter"/>
</dbReference>
<dbReference type="SUPFAM" id="SSF57667">
    <property type="entry name" value="beta-beta-alpha zinc fingers"/>
    <property type="match status" value="1"/>
</dbReference>
<feature type="domain" description="C2H2-type" evidence="6">
    <location>
        <begin position="28"/>
        <end position="50"/>
    </location>
</feature>
<reference evidence="7" key="1">
    <citation type="journal article" date="2020" name="Stud. Mycol.">
        <title>101 Dothideomycetes genomes: a test case for predicting lifestyles and emergence of pathogens.</title>
        <authorList>
            <person name="Haridas S."/>
            <person name="Albert R."/>
            <person name="Binder M."/>
            <person name="Bloem J."/>
            <person name="Labutti K."/>
            <person name="Salamov A."/>
            <person name="Andreopoulos B."/>
            <person name="Baker S."/>
            <person name="Barry K."/>
            <person name="Bills G."/>
            <person name="Bluhm B."/>
            <person name="Cannon C."/>
            <person name="Castanera R."/>
            <person name="Culley D."/>
            <person name="Daum C."/>
            <person name="Ezra D."/>
            <person name="Gonzalez J."/>
            <person name="Henrissat B."/>
            <person name="Kuo A."/>
            <person name="Liang C."/>
            <person name="Lipzen A."/>
            <person name="Lutzoni F."/>
            <person name="Magnuson J."/>
            <person name="Mondo S."/>
            <person name="Nolan M."/>
            <person name="Ohm R."/>
            <person name="Pangilinan J."/>
            <person name="Park H.-J."/>
            <person name="Ramirez L."/>
            <person name="Alfaro M."/>
            <person name="Sun H."/>
            <person name="Tritt A."/>
            <person name="Yoshinaga Y."/>
            <person name="Zwiers L.-H."/>
            <person name="Turgeon B."/>
            <person name="Goodwin S."/>
            <person name="Spatafora J."/>
            <person name="Crous P."/>
            <person name="Grigoriev I."/>
        </authorList>
    </citation>
    <scope>NUCLEOTIDE SEQUENCE</scope>
    <source>
        <strain evidence="7">Tuck. ex Michener</strain>
    </source>
</reference>
<evidence type="ECO:0000259" key="6">
    <source>
        <dbReference type="PROSITE" id="PS00028"/>
    </source>
</evidence>
<dbReference type="InterPro" id="IPR036236">
    <property type="entry name" value="Znf_C2H2_sf"/>
</dbReference>
<dbReference type="InterPro" id="IPR037321">
    <property type="entry name" value="KIN17-like"/>
</dbReference>
<sequence>MPRAEVGSTKYLANKLKSKGLQRLRWYCQVCEKSCRDENGFKCHVNSESHVRQMQLVGEDPKRFINQYSREFQQNFLNQLRTSHGQKSIHANKFYNEVIADKQHVHLNSTRWKSLTEFVTYLGREGLCRVEDTEKGLHIAYIDNSPEALRRADAVRKKERQDKGDEEREQKLINAQIAKAKEAEEARGAWNDQVQADAEARKLDRNDGEKIKLSFASKPSPVKPPSPPDSQVVGETKEQVPSANVDGKTQTATPPAEDTPPPTLKISLGSTAPKTKNVFATGGKKNPLAGKKATVKDEPKKMSEMERIMKEEMARKRSSDGLSNDAKRQRIA</sequence>
<keyword evidence="2" id="KW-0479">Metal-binding</keyword>
<evidence type="ECO:0000256" key="3">
    <source>
        <dbReference type="ARBA" id="ARBA00022771"/>
    </source>
</evidence>
<evidence type="ECO:0000313" key="7">
    <source>
        <dbReference type="EMBL" id="KAF2238670.1"/>
    </source>
</evidence>
<organism evidence="7 8">
    <name type="scientific">Viridothelium virens</name>
    <name type="common">Speckled blister lichen</name>
    <name type="synonym">Trypethelium virens</name>
    <dbReference type="NCBI Taxonomy" id="1048519"/>
    <lineage>
        <taxon>Eukaryota</taxon>
        <taxon>Fungi</taxon>
        <taxon>Dikarya</taxon>
        <taxon>Ascomycota</taxon>
        <taxon>Pezizomycotina</taxon>
        <taxon>Dothideomycetes</taxon>
        <taxon>Dothideomycetes incertae sedis</taxon>
        <taxon>Trypetheliales</taxon>
        <taxon>Trypetheliaceae</taxon>
        <taxon>Viridothelium</taxon>
    </lineage>
</organism>
<dbReference type="GO" id="GO:0006974">
    <property type="term" value="P:DNA damage response"/>
    <property type="evidence" value="ECO:0007669"/>
    <property type="project" value="TreeGrafter"/>
</dbReference>
<dbReference type="SMART" id="SM01253">
    <property type="entry name" value="Kin17_mid"/>
    <property type="match status" value="1"/>
</dbReference>
<keyword evidence="3" id="KW-0863">Zinc-finger</keyword>
<proteinExistence type="inferred from homology"/>
<dbReference type="PROSITE" id="PS00028">
    <property type="entry name" value="ZINC_FINGER_C2H2_1"/>
    <property type="match status" value="1"/>
</dbReference>
<keyword evidence="4" id="KW-0862">Zinc</keyword>
<keyword evidence="8" id="KW-1185">Reference proteome</keyword>
<dbReference type="GO" id="GO:0005634">
    <property type="term" value="C:nucleus"/>
    <property type="evidence" value="ECO:0007669"/>
    <property type="project" value="TreeGrafter"/>
</dbReference>
<dbReference type="PANTHER" id="PTHR12805:SF0">
    <property type="entry name" value="DNA_RNA-BINDING PROTEIN KIN17"/>
    <property type="match status" value="1"/>
</dbReference>
<evidence type="ECO:0000256" key="4">
    <source>
        <dbReference type="ARBA" id="ARBA00022833"/>
    </source>
</evidence>
<protein>
    <recommendedName>
        <fullName evidence="6">C2H2-type domain-containing protein</fullName>
    </recommendedName>
</protein>
<comment type="similarity">
    <text evidence="1">Belongs to the KIN17 family.</text>
</comment>
<dbReference type="Pfam" id="PF25095">
    <property type="entry name" value="C2H2-zf_KIN17"/>
    <property type="match status" value="1"/>
</dbReference>
<dbReference type="InterPro" id="IPR038254">
    <property type="entry name" value="KIN17_WH-like_sf"/>
</dbReference>
<accession>A0A6A6HMJ2</accession>
<dbReference type="OrthoDB" id="10266249at2759"/>
<dbReference type="InterPro" id="IPR013087">
    <property type="entry name" value="Znf_C2H2_type"/>
</dbReference>
<dbReference type="GO" id="GO:0006260">
    <property type="term" value="P:DNA replication"/>
    <property type="evidence" value="ECO:0007669"/>
    <property type="project" value="TreeGrafter"/>
</dbReference>
<dbReference type="EMBL" id="ML991775">
    <property type="protein sequence ID" value="KAF2238670.1"/>
    <property type="molecule type" value="Genomic_DNA"/>
</dbReference>
<feature type="compositionally biased region" description="Basic and acidic residues" evidence="5">
    <location>
        <begin position="294"/>
        <end position="332"/>
    </location>
</feature>
<dbReference type="AlphaFoldDB" id="A0A6A6HMJ2"/>
<evidence type="ECO:0000256" key="2">
    <source>
        <dbReference type="ARBA" id="ARBA00022723"/>
    </source>
</evidence>
<evidence type="ECO:0000313" key="8">
    <source>
        <dbReference type="Proteomes" id="UP000800092"/>
    </source>
</evidence>
<dbReference type="PANTHER" id="PTHR12805">
    <property type="entry name" value="KIN17 KIN, ANTIGENIC DETERMINANT OF RECA PROTEIN HOMOLOG"/>
    <property type="match status" value="1"/>
</dbReference>
<dbReference type="InterPro" id="IPR019447">
    <property type="entry name" value="DNA/RNA-bd_Kin17_WH-like_dom"/>
</dbReference>
<dbReference type="Gene3D" id="1.10.10.2030">
    <property type="entry name" value="DNA/RNA-binding protein Kin17, conserved domain"/>
    <property type="match status" value="1"/>
</dbReference>
<dbReference type="FunFam" id="1.10.10.2030:FF:000001">
    <property type="entry name" value="DNA/RNA-binding protein KIN17, putative"/>
    <property type="match status" value="1"/>
</dbReference>
<dbReference type="Pfam" id="PF10357">
    <property type="entry name" value="WH_KIN17"/>
    <property type="match status" value="1"/>
</dbReference>
<name>A0A6A6HMJ2_VIRVR</name>
<dbReference type="InterPro" id="IPR056767">
    <property type="entry name" value="C2H2-Znf_KIN17"/>
</dbReference>
<evidence type="ECO:0000256" key="1">
    <source>
        <dbReference type="ARBA" id="ARBA00008517"/>
    </source>
</evidence>